<comment type="caution">
    <text evidence="1">The sequence shown here is derived from an EMBL/GenBank/DDBJ whole genome shotgun (WGS) entry which is preliminary data.</text>
</comment>
<reference evidence="1 2" key="1">
    <citation type="submission" date="2021-06" db="EMBL/GenBank/DDBJ databases">
        <title>Caerostris darwini draft genome.</title>
        <authorList>
            <person name="Kono N."/>
            <person name="Arakawa K."/>
        </authorList>
    </citation>
    <scope>NUCLEOTIDE SEQUENCE [LARGE SCALE GENOMIC DNA]</scope>
</reference>
<gene>
    <name evidence="1" type="ORF">CDAR_203851</name>
</gene>
<evidence type="ECO:0000313" key="1">
    <source>
        <dbReference type="EMBL" id="GIX93162.1"/>
    </source>
</evidence>
<keyword evidence="2" id="KW-1185">Reference proteome</keyword>
<sequence>MHSFRLAVENVTDLKGKVKKKKSSEKELVRDTSVKDVSVRAAGPAVFVVVGGQFLPRMRDGGGVHEQRPQHPAVAVGQRGCRLPQSLHFFVGGELHGGLLLWEIRCMYHFQLQKECHERELHPLQLSTSEEVQVLVVPFD</sequence>
<accession>A0AAV4PDI3</accession>
<protein>
    <submittedName>
        <fullName evidence="1">Uncharacterized protein</fullName>
    </submittedName>
</protein>
<proteinExistence type="predicted"/>
<dbReference type="AlphaFoldDB" id="A0AAV4PDI3"/>
<organism evidence="1 2">
    <name type="scientific">Caerostris darwini</name>
    <dbReference type="NCBI Taxonomy" id="1538125"/>
    <lineage>
        <taxon>Eukaryota</taxon>
        <taxon>Metazoa</taxon>
        <taxon>Ecdysozoa</taxon>
        <taxon>Arthropoda</taxon>
        <taxon>Chelicerata</taxon>
        <taxon>Arachnida</taxon>
        <taxon>Araneae</taxon>
        <taxon>Araneomorphae</taxon>
        <taxon>Entelegynae</taxon>
        <taxon>Araneoidea</taxon>
        <taxon>Araneidae</taxon>
        <taxon>Caerostris</taxon>
    </lineage>
</organism>
<name>A0AAV4PDI3_9ARAC</name>
<dbReference type="EMBL" id="BPLQ01002464">
    <property type="protein sequence ID" value="GIX93162.1"/>
    <property type="molecule type" value="Genomic_DNA"/>
</dbReference>
<dbReference type="Proteomes" id="UP001054837">
    <property type="component" value="Unassembled WGS sequence"/>
</dbReference>
<evidence type="ECO:0000313" key="2">
    <source>
        <dbReference type="Proteomes" id="UP001054837"/>
    </source>
</evidence>